<dbReference type="Gene3D" id="3.20.20.450">
    <property type="entry name" value="EAL domain"/>
    <property type="match status" value="1"/>
</dbReference>
<dbReference type="RefSeq" id="WP_116688598.1">
    <property type="nucleotide sequence ID" value="NZ_CAWNYD010000010.1"/>
</dbReference>
<dbReference type="NCBIfam" id="TIGR00254">
    <property type="entry name" value="GGDEF"/>
    <property type="match status" value="1"/>
</dbReference>
<evidence type="ECO:0000313" key="6">
    <source>
        <dbReference type="Proteomes" id="UP000244906"/>
    </source>
</evidence>
<dbReference type="PANTHER" id="PTHR33121:SF79">
    <property type="entry name" value="CYCLIC DI-GMP PHOSPHODIESTERASE PDED-RELATED"/>
    <property type="match status" value="1"/>
</dbReference>
<feature type="domain" description="GGDEF" evidence="4">
    <location>
        <begin position="232"/>
        <end position="376"/>
    </location>
</feature>
<name>A0A2V1GTR8_9GAMM</name>
<dbReference type="PANTHER" id="PTHR33121">
    <property type="entry name" value="CYCLIC DI-GMP PHOSPHODIESTERASE PDEF"/>
    <property type="match status" value="1"/>
</dbReference>
<dbReference type="SMART" id="SM00052">
    <property type="entry name" value="EAL"/>
    <property type="match status" value="1"/>
</dbReference>
<evidence type="ECO:0000256" key="2">
    <source>
        <dbReference type="ARBA" id="ARBA00022636"/>
    </source>
</evidence>
<keyword evidence="2" id="KW-0973">c-di-GMP</keyword>
<dbReference type="InterPro" id="IPR029787">
    <property type="entry name" value="Nucleotide_cyclase"/>
</dbReference>
<dbReference type="Gene3D" id="3.30.70.270">
    <property type="match status" value="1"/>
</dbReference>
<dbReference type="Pfam" id="PF00990">
    <property type="entry name" value="GGDEF"/>
    <property type="match status" value="1"/>
</dbReference>
<comment type="caution">
    <text evidence="5">The sequence shown here is derived from an EMBL/GenBank/DDBJ whole genome shotgun (WGS) entry which is preliminary data.</text>
</comment>
<protein>
    <recommendedName>
        <fullName evidence="1">cyclic-guanylate-specific phosphodiesterase</fullName>
        <ecNumber evidence="1">3.1.4.52</ecNumber>
    </recommendedName>
</protein>
<feature type="domain" description="EAL" evidence="3">
    <location>
        <begin position="385"/>
        <end position="638"/>
    </location>
</feature>
<dbReference type="PROSITE" id="PS50887">
    <property type="entry name" value="GGDEF"/>
    <property type="match status" value="1"/>
</dbReference>
<dbReference type="SUPFAM" id="SSF55073">
    <property type="entry name" value="Nucleotide cyclase"/>
    <property type="match status" value="1"/>
</dbReference>
<organism evidence="5 6">
    <name type="scientific">Pelagibaculum spongiae</name>
    <dbReference type="NCBI Taxonomy" id="2080658"/>
    <lineage>
        <taxon>Bacteria</taxon>
        <taxon>Pseudomonadati</taxon>
        <taxon>Pseudomonadota</taxon>
        <taxon>Gammaproteobacteria</taxon>
        <taxon>Oceanospirillales</taxon>
        <taxon>Pelagibaculum</taxon>
    </lineage>
</organism>
<keyword evidence="6" id="KW-1185">Reference proteome</keyword>
<reference evidence="5 6" key="1">
    <citation type="submission" date="2018-04" db="EMBL/GenBank/DDBJ databases">
        <title>Thalassorhabdus spongiae gen. nov., sp. nov., isolated from a marine sponge in South-West Iceland.</title>
        <authorList>
            <person name="Knobloch S."/>
            <person name="Daussin A."/>
            <person name="Johannsson R."/>
            <person name="Marteinsson V.T."/>
        </authorList>
    </citation>
    <scope>NUCLEOTIDE SEQUENCE [LARGE SCALE GENOMIC DNA]</scope>
    <source>
        <strain evidence="5 6">Hp12</strain>
    </source>
</reference>
<accession>A0A2V1GTR8</accession>
<dbReference type="FunFam" id="3.20.20.450:FF:000001">
    <property type="entry name" value="Cyclic di-GMP phosphodiesterase yahA"/>
    <property type="match status" value="1"/>
</dbReference>
<dbReference type="InterPro" id="IPR035919">
    <property type="entry name" value="EAL_sf"/>
</dbReference>
<sequence length="649" mass="73481">MTDKTPAQQDLQDKLGHLEASERWHQHAWDLLSRVGHGFQRISHDAKPEDLFLTACGFLYELADFSGLAFFGLEEGQADFQLTYCEPASRQVIFERCGDMLIESGDFAWALKMDEPFIAKELQGRRLLLHAIRSGKNTHGLLIALLPPGQAFGKNSRRLLTLIMQSCSHALEINQRYQLIKQQNRRLEQMIASRNLQLEYQSSHDTLTRLPNRERFIDRIREALERISVSGGQTAIILIGLDFFKRINENLGHSIGDQLLRQIASRLNTHAREYGNQFAKEVDNTVLVGHFGGDEFAVLLDHLPHLDQVNALLERLERAFSKPFFVGNHEIIQSFSSGISYAPDQTRDAAQLLKFADVALYQAKEQGRRRAVVYDDGMQSHPLDTLTLSNKLATALNRQQFELYYQPQVNANTGQIIGLEALLRWQDSQGHFIPPSHFIPLAEQYGHITTIGDWVISEACRQIRLLMDTGYRISVSVNIASQQFNRSNFADIVINAVREFDVPAELLELELTERIVMANVEESIDTLNTLHDYGFKIAIDDFGTGYSSLSYLKRFPIDQLKIDKSFVDDLISCDDDAAIVTAIVAMANKLHIDTIAEGVETLDQVNFLEALGCNLIQGYYFSRPLSQPELQKYLKKSVNKDLKVSIPSA</sequence>
<proteinExistence type="predicted"/>
<evidence type="ECO:0000259" key="4">
    <source>
        <dbReference type="PROSITE" id="PS50887"/>
    </source>
</evidence>
<gene>
    <name evidence="5" type="ORF">DC094_18455</name>
</gene>
<dbReference type="Pfam" id="PF00563">
    <property type="entry name" value="EAL"/>
    <property type="match status" value="1"/>
</dbReference>
<dbReference type="CDD" id="cd01949">
    <property type="entry name" value="GGDEF"/>
    <property type="match status" value="1"/>
</dbReference>
<dbReference type="EMBL" id="QDDL01000010">
    <property type="protein sequence ID" value="PVZ65462.1"/>
    <property type="molecule type" value="Genomic_DNA"/>
</dbReference>
<evidence type="ECO:0000259" key="3">
    <source>
        <dbReference type="PROSITE" id="PS50883"/>
    </source>
</evidence>
<dbReference type="Proteomes" id="UP000244906">
    <property type="component" value="Unassembled WGS sequence"/>
</dbReference>
<dbReference type="GO" id="GO:0071111">
    <property type="term" value="F:cyclic-guanylate-specific phosphodiesterase activity"/>
    <property type="evidence" value="ECO:0007669"/>
    <property type="project" value="UniProtKB-EC"/>
</dbReference>
<dbReference type="SUPFAM" id="SSF141868">
    <property type="entry name" value="EAL domain-like"/>
    <property type="match status" value="1"/>
</dbReference>
<dbReference type="SMART" id="SM00267">
    <property type="entry name" value="GGDEF"/>
    <property type="match status" value="1"/>
</dbReference>
<dbReference type="AlphaFoldDB" id="A0A2V1GTR8"/>
<evidence type="ECO:0000256" key="1">
    <source>
        <dbReference type="ARBA" id="ARBA00012282"/>
    </source>
</evidence>
<dbReference type="InterPro" id="IPR043128">
    <property type="entry name" value="Rev_trsase/Diguanyl_cyclase"/>
</dbReference>
<dbReference type="InterPro" id="IPR000160">
    <property type="entry name" value="GGDEF_dom"/>
</dbReference>
<evidence type="ECO:0000313" key="5">
    <source>
        <dbReference type="EMBL" id="PVZ65462.1"/>
    </source>
</evidence>
<dbReference type="InterPro" id="IPR001633">
    <property type="entry name" value="EAL_dom"/>
</dbReference>
<dbReference type="CDD" id="cd01948">
    <property type="entry name" value="EAL"/>
    <property type="match status" value="1"/>
</dbReference>
<dbReference type="PROSITE" id="PS50883">
    <property type="entry name" value="EAL"/>
    <property type="match status" value="1"/>
</dbReference>
<dbReference type="EC" id="3.1.4.52" evidence="1"/>
<dbReference type="OrthoDB" id="9176779at2"/>
<dbReference type="InterPro" id="IPR050706">
    <property type="entry name" value="Cyclic-di-GMP_PDE-like"/>
</dbReference>